<dbReference type="Proteomes" id="UP000018936">
    <property type="component" value="Unassembled WGS sequence"/>
</dbReference>
<proteinExistence type="predicted"/>
<dbReference type="GO" id="GO:0008270">
    <property type="term" value="F:zinc ion binding"/>
    <property type="evidence" value="ECO:0007669"/>
    <property type="project" value="UniProtKB-KW"/>
</dbReference>
<evidence type="ECO:0000313" key="5">
    <source>
        <dbReference type="Proteomes" id="UP000018936"/>
    </source>
</evidence>
<dbReference type="AlphaFoldDB" id="V8NNU7"/>
<organism evidence="4 5">
    <name type="scientific">Ophiophagus hannah</name>
    <name type="common">King cobra</name>
    <name type="synonym">Naja hannah</name>
    <dbReference type="NCBI Taxonomy" id="8665"/>
    <lineage>
        <taxon>Eukaryota</taxon>
        <taxon>Metazoa</taxon>
        <taxon>Chordata</taxon>
        <taxon>Craniata</taxon>
        <taxon>Vertebrata</taxon>
        <taxon>Euteleostomi</taxon>
        <taxon>Lepidosauria</taxon>
        <taxon>Squamata</taxon>
        <taxon>Bifurcata</taxon>
        <taxon>Unidentata</taxon>
        <taxon>Episquamata</taxon>
        <taxon>Toxicofera</taxon>
        <taxon>Serpentes</taxon>
        <taxon>Colubroidea</taxon>
        <taxon>Elapidae</taxon>
        <taxon>Elapinae</taxon>
        <taxon>Ophiophagus</taxon>
    </lineage>
</organism>
<dbReference type="InterPro" id="IPR005162">
    <property type="entry name" value="Retrotrans_gag_dom"/>
</dbReference>
<dbReference type="OrthoDB" id="8955945at2759"/>
<keyword evidence="5" id="KW-1185">Reference proteome</keyword>
<dbReference type="InterPro" id="IPR001878">
    <property type="entry name" value="Znf_CCHC"/>
</dbReference>
<keyword evidence="1" id="KW-0862">Zinc</keyword>
<name>V8NNU7_OPHHA</name>
<dbReference type="GO" id="GO:0003676">
    <property type="term" value="F:nucleic acid binding"/>
    <property type="evidence" value="ECO:0007669"/>
    <property type="project" value="InterPro"/>
</dbReference>
<feature type="domain" description="CCHC-type" evidence="3">
    <location>
        <begin position="206"/>
        <end position="219"/>
    </location>
</feature>
<sequence>METHPNQSNKPHQHLWGCRPQTNFHPAHIDHYGAKYQLDQDMITAIADNVREGKAAGWIAELHDEGAPELEDVDEFVRSLRARFEDPANPEKAEAEIKGLRQHGRPPKELVWEFRRVARRLQGWPKRLFVYYFKEALDLELRKLCTIRSVPDRIQDWYRMAIAMDLEINHHHRATQEKAPKCQLGRHPAVNPSAEPKRATSPTIECYQCGQLGHRASECLAPTPIPQARTLVISKPKRTLHKPPEKGKFT</sequence>
<protein>
    <recommendedName>
        <fullName evidence="3">CCHC-type domain-containing protein</fullName>
    </recommendedName>
</protein>
<dbReference type="EMBL" id="AZIM01002859">
    <property type="protein sequence ID" value="ETE63207.1"/>
    <property type="molecule type" value="Genomic_DNA"/>
</dbReference>
<comment type="caution">
    <text evidence="4">The sequence shown here is derived from an EMBL/GenBank/DDBJ whole genome shotgun (WGS) entry which is preliminary data.</text>
</comment>
<evidence type="ECO:0000256" key="2">
    <source>
        <dbReference type="SAM" id="MobiDB-lite"/>
    </source>
</evidence>
<feature type="non-terminal residue" evidence="4">
    <location>
        <position position="1"/>
    </location>
</feature>
<dbReference type="PROSITE" id="PS50158">
    <property type="entry name" value="ZF_CCHC"/>
    <property type="match status" value="1"/>
</dbReference>
<evidence type="ECO:0000259" key="3">
    <source>
        <dbReference type="PROSITE" id="PS50158"/>
    </source>
</evidence>
<accession>V8NNU7</accession>
<evidence type="ECO:0000313" key="4">
    <source>
        <dbReference type="EMBL" id="ETE63207.1"/>
    </source>
</evidence>
<dbReference type="Pfam" id="PF00098">
    <property type="entry name" value="zf-CCHC"/>
    <property type="match status" value="1"/>
</dbReference>
<dbReference type="Pfam" id="PF03732">
    <property type="entry name" value="Retrotrans_gag"/>
    <property type="match status" value="1"/>
</dbReference>
<keyword evidence="1" id="KW-0863">Zinc-finger</keyword>
<keyword evidence="1" id="KW-0479">Metal-binding</keyword>
<gene>
    <name evidence="4" type="ORF">L345_11033</name>
</gene>
<dbReference type="InterPro" id="IPR036875">
    <property type="entry name" value="Znf_CCHC_sf"/>
</dbReference>
<feature type="region of interest" description="Disordered" evidence="2">
    <location>
        <begin position="178"/>
        <end position="198"/>
    </location>
</feature>
<reference evidence="4 5" key="1">
    <citation type="journal article" date="2013" name="Proc. Natl. Acad. Sci. U.S.A.">
        <title>The king cobra genome reveals dynamic gene evolution and adaptation in the snake venom system.</title>
        <authorList>
            <person name="Vonk F.J."/>
            <person name="Casewell N.R."/>
            <person name="Henkel C.V."/>
            <person name="Heimberg A.M."/>
            <person name="Jansen H.J."/>
            <person name="McCleary R.J."/>
            <person name="Kerkkamp H.M."/>
            <person name="Vos R.A."/>
            <person name="Guerreiro I."/>
            <person name="Calvete J.J."/>
            <person name="Wuster W."/>
            <person name="Woods A.E."/>
            <person name="Logan J.M."/>
            <person name="Harrison R.A."/>
            <person name="Castoe T.A."/>
            <person name="de Koning A.P."/>
            <person name="Pollock D.D."/>
            <person name="Yandell M."/>
            <person name="Calderon D."/>
            <person name="Renjifo C."/>
            <person name="Currier R.B."/>
            <person name="Salgado D."/>
            <person name="Pla D."/>
            <person name="Sanz L."/>
            <person name="Hyder A.S."/>
            <person name="Ribeiro J.M."/>
            <person name="Arntzen J.W."/>
            <person name="van den Thillart G.E."/>
            <person name="Boetzer M."/>
            <person name="Pirovano W."/>
            <person name="Dirks R.P."/>
            <person name="Spaink H.P."/>
            <person name="Duboule D."/>
            <person name="McGlinn E."/>
            <person name="Kini R.M."/>
            <person name="Richardson M.K."/>
        </authorList>
    </citation>
    <scope>NUCLEOTIDE SEQUENCE</scope>
    <source>
        <tissue evidence="4">Blood</tissue>
    </source>
</reference>
<dbReference type="SUPFAM" id="SSF57756">
    <property type="entry name" value="Retrovirus zinc finger-like domains"/>
    <property type="match status" value="1"/>
</dbReference>
<dbReference type="SMART" id="SM00343">
    <property type="entry name" value="ZnF_C2HC"/>
    <property type="match status" value="1"/>
</dbReference>
<evidence type="ECO:0000256" key="1">
    <source>
        <dbReference type="PROSITE-ProRule" id="PRU00047"/>
    </source>
</evidence>